<dbReference type="GeneID" id="34615913"/>
<dbReference type="EMBL" id="KV878343">
    <property type="protein sequence ID" value="OJJ46295.1"/>
    <property type="molecule type" value="Genomic_DNA"/>
</dbReference>
<feature type="compositionally biased region" description="Acidic residues" evidence="1">
    <location>
        <begin position="130"/>
        <end position="141"/>
    </location>
</feature>
<accession>A0A1L9SG94</accession>
<evidence type="ECO:0000256" key="1">
    <source>
        <dbReference type="SAM" id="MobiDB-lite"/>
    </source>
</evidence>
<keyword evidence="3" id="KW-1185">Reference proteome</keyword>
<feature type="compositionally biased region" description="Basic and acidic residues" evidence="1">
    <location>
        <begin position="1"/>
        <end position="10"/>
    </location>
</feature>
<proteinExistence type="predicted"/>
<reference evidence="3" key="1">
    <citation type="journal article" date="2017" name="Genome Biol.">
        <title>Comparative genomics reveals high biological diversity and specific adaptations in the industrially and medically important fungal genus Aspergillus.</title>
        <authorList>
            <person name="de Vries R.P."/>
            <person name="Riley R."/>
            <person name="Wiebenga A."/>
            <person name="Aguilar-Osorio G."/>
            <person name="Amillis S."/>
            <person name="Uchima C.A."/>
            <person name="Anderluh G."/>
            <person name="Asadollahi M."/>
            <person name="Askin M."/>
            <person name="Barry K."/>
            <person name="Battaglia E."/>
            <person name="Bayram O."/>
            <person name="Benocci T."/>
            <person name="Braus-Stromeyer S.A."/>
            <person name="Caldana C."/>
            <person name="Canovas D."/>
            <person name="Cerqueira G.C."/>
            <person name="Chen F."/>
            <person name="Chen W."/>
            <person name="Choi C."/>
            <person name="Clum A."/>
            <person name="Dos Santos R.A."/>
            <person name="Damasio A.R."/>
            <person name="Diallinas G."/>
            <person name="Emri T."/>
            <person name="Fekete E."/>
            <person name="Flipphi M."/>
            <person name="Freyberg S."/>
            <person name="Gallo A."/>
            <person name="Gournas C."/>
            <person name="Habgood R."/>
            <person name="Hainaut M."/>
            <person name="Harispe M.L."/>
            <person name="Henrissat B."/>
            <person name="Hilden K.S."/>
            <person name="Hope R."/>
            <person name="Hossain A."/>
            <person name="Karabika E."/>
            <person name="Karaffa L."/>
            <person name="Karanyi Z."/>
            <person name="Krasevec N."/>
            <person name="Kuo A."/>
            <person name="Kusch H."/>
            <person name="LaButti K."/>
            <person name="Lagendijk E.L."/>
            <person name="Lapidus A."/>
            <person name="Levasseur A."/>
            <person name="Lindquist E."/>
            <person name="Lipzen A."/>
            <person name="Logrieco A.F."/>
            <person name="MacCabe A."/>
            <person name="Maekelae M.R."/>
            <person name="Malavazi I."/>
            <person name="Melin P."/>
            <person name="Meyer V."/>
            <person name="Mielnichuk N."/>
            <person name="Miskei M."/>
            <person name="Molnar A.P."/>
            <person name="Mule G."/>
            <person name="Ngan C.Y."/>
            <person name="Orejas M."/>
            <person name="Orosz E."/>
            <person name="Ouedraogo J.P."/>
            <person name="Overkamp K.M."/>
            <person name="Park H.-S."/>
            <person name="Perrone G."/>
            <person name="Piumi F."/>
            <person name="Punt P.J."/>
            <person name="Ram A.F."/>
            <person name="Ramon A."/>
            <person name="Rauscher S."/>
            <person name="Record E."/>
            <person name="Riano-Pachon D.M."/>
            <person name="Robert V."/>
            <person name="Roehrig J."/>
            <person name="Ruller R."/>
            <person name="Salamov A."/>
            <person name="Salih N.S."/>
            <person name="Samson R.A."/>
            <person name="Sandor E."/>
            <person name="Sanguinetti M."/>
            <person name="Schuetze T."/>
            <person name="Sepcic K."/>
            <person name="Shelest E."/>
            <person name="Sherlock G."/>
            <person name="Sophianopoulou V."/>
            <person name="Squina F.M."/>
            <person name="Sun H."/>
            <person name="Susca A."/>
            <person name="Todd R.B."/>
            <person name="Tsang A."/>
            <person name="Unkles S.E."/>
            <person name="van de Wiele N."/>
            <person name="van Rossen-Uffink D."/>
            <person name="Oliveira J.V."/>
            <person name="Vesth T.C."/>
            <person name="Visser J."/>
            <person name="Yu J.-H."/>
            <person name="Zhou M."/>
            <person name="Andersen M.R."/>
            <person name="Archer D.B."/>
            <person name="Baker S.E."/>
            <person name="Benoit I."/>
            <person name="Brakhage A.A."/>
            <person name="Braus G.H."/>
            <person name="Fischer R."/>
            <person name="Frisvad J.C."/>
            <person name="Goldman G.H."/>
            <person name="Houbraken J."/>
            <person name="Oakley B."/>
            <person name="Pocsi I."/>
            <person name="Scazzocchio C."/>
            <person name="Seiboth B."/>
            <person name="vanKuyk P.A."/>
            <person name="Wortman J."/>
            <person name="Dyer P.S."/>
            <person name="Grigoriev I.V."/>
        </authorList>
    </citation>
    <scope>NUCLEOTIDE SEQUENCE [LARGE SCALE GENOMIC DNA]</scope>
    <source>
        <strain evidence="3">CBS 506.65</strain>
    </source>
</reference>
<dbReference type="STRING" id="1073090.A0A1L9SG94"/>
<sequence length="251" mass="27143">MAFFDSDKRPRGLRVPSLGRKTKPAATASVPVPQPVQPVQPASSQAAVPVQAAPAQQMPPTPLPAEKRLPPSPLPSPPEYRNRPFAPTQASYTGHSTQASYAGPPTQASYTGPTRSLPRQQQPATPPEEPPLEDFIPDPESDSTGTQTPAEPSTLTPEQSENDSNGGDAWLPPQPEPIAAPLGKVHFECFTAHRTMHPSNNVWYAVPCMTCLKQDREVRHRCVFCCLRVCATCYDGLLKCENRSLAAFVAS</sequence>
<protein>
    <submittedName>
        <fullName evidence="2">Uncharacterized protein</fullName>
    </submittedName>
</protein>
<dbReference type="Proteomes" id="UP000184188">
    <property type="component" value="Unassembled WGS sequence"/>
</dbReference>
<evidence type="ECO:0000313" key="2">
    <source>
        <dbReference type="EMBL" id="OJJ46295.1"/>
    </source>
</evidence>
<dbReference type="AlphaFoldDB" id="A0A1L9SG94"/>
<gene>
    <name evidence="2" type="ORF">ASPZODRAFT_67357</name>
</gene>
<feature type="compositionally biased region" description="Low complexity" evidence="1">
    <location>
        <begin position="39"/>
        <end position="56"/>
    </location>
</feature>
<feature type="region of interest" description="Disordered" evidence="1">
    <location>
        <begin position="1"/>
        <end position="177"/>
    </location>
</feature>
<evidence type="ECO:0000313" key="3">
    <source>
        <dbReference type="Proteomes" id="UP000184188"/>
    </source>
</evidence>
<organism evidence="2 3">
    <name type="scientific">Penicilliopsis zonata CBS 506.65</name>
    <dbReference type="NCBI Taxonomy" id="1073090"/>
    <lineage>
        <taxon>Eukaryota</taxon>
        <taxon>Fungi</taxon>
        <taxon>Dikarya</taxon>
        <taxon>Ascomycota</taxon>
        <taxon>Pezizomycotina</taxon>
        <taxon>Eurotiomycetes</taxon>
        <taxon>Eurotiomycetidae</taxon>
        <taxon>Eurotiales</taxon>
        <taxon>Aspergillaceae</taxon>
        <taxon>Penicilliopsis</taxon>
    </lineage>
</organism>
<dbReference type="VEuPathDB" id="FungiDB:ASPZODRAFT_67357"/>
<name>A0A1L9SG94_9EURO</name>
<feature type="compositionally biased region" description="Polar residues" evidence="1">
    <location>
        <begin position="88"/>
        <end position="114"/>
    </location>
</feature>
<dbReference type="OrthoDB" id="5425130at2759"/>
<dbReference type="RefSeq" id="XP_022580805.1">
    <property type="nucleotide sequence ID" value="XM_022729449.1"/>
</dbReference>
<feature type="compositionally biased region" description="Polar residues" evidence="1">
    <location>
        <begin position="142"/>
        <end position="165"/>
    </location>
</feature>